<gene>
    <name evidence="2" type="ORF">FSB_LOCUS21232</name>
</gene>
<dbReference type="AlphaFoldDB" id="A0A2N9G1X4"/>
<organism evidence="2">
    <name type="scientific">Fagus sylvatica</name>
    <name type="common">Beechnut</name>
    <dbReference type="NCBI Taxonomy" id="28930"/>
    <lineage>
        <taxon>Eukaryota</taxon>
        <taxon>Viridiplantae</taxon>
        <taxon>Streptophyta</taxon>
        <taxon>Embryophyta</taxon>
        <taxon>Tracheophyta</taxon>
        <taxon>Spermatophyta</taxon>
        <taxon>Magnoliopsida</taxon>
        <taxon>eudicotyledons</taxon>
        <taxon>Gunneridae</taxon>
        <taxon>Pentapetalae</taxon>
        <taxon>rosids</taxon>
        <taxon>fabids</taxon>
        <taxon>Fagales</taxon>
        <taxon>Fagaceae</taxon>
        <taxon>Fagus</taxon>
    </lineage>
</organism>
<sequence>MGLGQPNSRATPARNCAGLQSPRKPATVLDPNGCLSRSSAPLRSTQASIRSRRPLNQQAAATGLHSGIHSLSNY</sequence>
<evidence type="ECO:0000256" key="1">
    <source>
        <dbReference type="SAM" id="MobiDB-lite"/>
    </source>
</evidence>
<feature type="compositionally biased region" description="Polar residues" evidence="1">
    <location>
        <begin position="35"/>
        <end position="60"/>
    </location>
</feature>
<dbReference type="EMBL" id="OIVN01001384">
    <property type="protein sequence ID" value="SPC93350.1"/>
    <property type="molecule type" value="Genomic_DNA"/>
</dbReference>
<protein>
    <submittedName>
        <fullName evidence="2">Uncharacterized protein</fullName>
    </submittedName>
</protein>
<accession>A0A2N9G1X4</accession>
<evidence type="ECO:0000313" key="2">
    <source>
        <dbReference type="EMBL" id="SPC93350.1"/>
    </source>
</evidence>
<name>A0A2N9G1X4_FAGSY</name>
<proteinExistence type="predicted"/>
<reference evidence="2" key="1">
    <citation type="submission" date="2018-02" db="EMBL/GenBank/DDBJ databases">
        <authorList>
            <person name="Cohen D.B."/>
            <person name="Kent A.D."/>
        </authorList>
    </citation>
    <scope>NUCLEOTIDE SEQUENCE</scope>
</reference>
<feature type="region of interest" description="Disordered" evidence="1">
    <location>
        <begin position="1"/>
        <end position="74"/>
    </location>
</feature>
<feature type="compositionally biased region" description="Polar residues" evidence="1">
    <location>
        <begin position="1"/>
        <end position="10"/>
    </location>
</feature>